<protein>
    <submittedName>
        <fullName evidence="2">Uncharacterized protein</fullName>
    </submittedName>
</protein>
<name>J0CTW9_AURST</name>
<feature type="region of interest" description="Disordered" evidence="1">
    <location>
        <begin position="176"/>
        <end position="264"/>
    </location>
</feature>
<dbReference type="EMBL" id="JH688087">
    <property type="protein sequence ID" value="EJD33776.1"/>
    <property type="molecule type" value="Genomic_DNA"/>
</dbReference>
<feature type="compositionally biased region" description="Low complexity" evidence="1">
    <location>
        <begin position="335"/>
        <end position="349"/>
    </location>
</feature>
<reference evidence="3" key="1">
    <citation type="journal article" date="2012" name="Science">
        <title>The Paleozoic origin of enzymatic lignin decomposition reconstructed from 31 fungal genomes.</title>
        <authorList>
            <person name="Floudas D."/>
            <person name="Binder M."/>
            <person name="Riley R."/>
            <person name="Barry K."/>
            <person name="Blanchette R.A."/>
            <person name="Henrissat B."/>
            <person name="Martinez A.T."/>
            <person name="Otillar R."/>
            <person name="Spatafora J.W."/>
            <person name="Yadav J.S."/>
            <person name="Aerts A."/>
            <person name="Benoit I."/>
            <person name="Boyd A."/>
            <person name="Carlson A."/>
            <person name="Copeland A."/>
            <person name="Coutinho P.M."/>
            <person name="de Vries R.P."/>
            <person name="Ferreira P."/>
            <person name="Findley K."/>
            <person name="Foster B."/>
            <person name="Gaskell J."/>
            <person name="Glotzer D."/>
            <person name="Gorecki P."/>
            <person name="Heitman J."/>
            <person name="Hesse C."/>
            <person name="Hori C."/>
            <person name="Igarashi K."/>
            <person name="Jurgens J.A."/>
            <person name="Kallen N."/>
            <person name="Kersten P."/>
            <person name="Kohler A."/>
            <person name="Kuees U."/>
            <person name="Kumar T.K.A."/>
            <person name="Kuo A."/>
            <person name="LaButti K."/>
            <person name="Larrondo L.F."/>
            <person name="Lindquist E."/>
            <person name="Ling A."/>
            <person name="Lombard V."/>
            <person name="Lucas S."/>
            <person name="Lundell T."/>
            <person name="Martin R."/>
            <person name="McLaughlin D.J."/>
            <person name="Morgenstern I."/>
            <person name="Morin E."/>
            <person name="Murat C."/>
            <person name="Nagy L.G."/>
            <person name="Nolan M."/>
            <person name="Ohm R.A."/>
            <person name="Patyshakuliyeva A."/>
            <person name="Rokas A."/>
            <person name="Ruiz-Duenas F.J."/>
            <person name="Sabat G."/>
            <person name="Salamov A."/>
            <person name="Samejima M."/>
            <person name="Schmutz J."/>
            <person name="Slot J.C."/>
            <person name="St John F."/>
            <person name="Stenlid J."/>
            <person name="Sun H."/>
            <person name="Sun S."/>
            <person name="Syed K."/>
            <person name="Tsang A."/>
            <person name="Wiebenga A."/>
            <person name="Young D."/>
            <person name="Pisabarro A."/>
            <person name="Eastwood D.C."/>
            <person name="Martin F."/>
            <person name="Cullen D."/>
            <person name="Grigoriev I.V."/>
            <person name="Hibbett D.S."/>
        </authorList>
    </citation>
    <scope>NUCLEOTIDE SEQUENCE [LARGE SCALE GENOMIC DNA]</scope>
    <source>
        <strain evidence="3">TFB10046</strain>
    </source>
</reference>
<feature type="region of interest" description="Disordered" evidence="1">
    <location>
        <begin position="442"/>
        <end position="469"/>
    </location>
</feature>
<organism evidence="2 3">
    <name type="scientific">Auricularia subglabra (strain TFB-10046 / SS5)</name>
    <name type="common">White-rot fungus</name>
    <name type="synonym">Auricularia delicata (strain TFB10046)</name>
    <dbReference type="NCBI Taxonomy" id="717982"/>
    <lineage>
        <taxon>Eukaryota</taxon>
        <taxon>Fungi</taxon>
        <taxon>Dikarya</taxon>
        <taxon>Basidiomycota</taxon>
        <taxon>Agaricomycotina</taxon>
        <taxon>Agaricomycetes</taxon>
        <taxon>Auriculariales</taxon>
        <taxon>Auriculariaceae</taxon>
        <taxon>Auricularia</taxon>
    </lineage>
</organism>
<proteinExistence type="predicted"/>
<keyword evidence="3" id="KW-1185">Reference proteome</keyword>
<dbReference type="KEGG" id="adl:AURDEDRAFT_131511"/>
<feature type="region of interest" description="Disordered" evidence="1">
    <location>
        <begin position="838"/>
        <end position="871"/>
    </location>
</feature>
<evidence type="ECO:0000256" key="1">
    <source>
        <dbReference type="SAM" id="MobiDB-lite"/>
    </source>
</evidence>
<feature type="compositionally biased region" description="Basic and acidic residues" evidence="1">
    <location>
        <begin position="845"/>
        <end position="854"/>
    </location>
</feature>
<dbReference type="OrthoDB" id="3266461at2759"/>
<evidence type="ECO:0000313" key="3">
    <source>
        <dbReference type="Proteomes" id="UP000006514"/>
    </source>
</evidence>
<gene>
    <name evidence="2" type="ORF">AURDEDRAFT_131511</name>
</gene>
<sequence>MTQRAFVRAGLVVAARAQAHEQPLQAHAQSRWLGPDDGDMDRERVTLLHLLVDRLRLLLRSPLRRRAHRMPPLDGLEGNSATGGDEEDVLDLQVTPEERERVYQVAGELADLLPSVSGVRGAARYQVADVDAQNLIAESALCPYGEAINPDPGLPVPHNVQLFVIRRSRRLAGFMPEYGKDALPPDRAPASRTNPLPGRPLPDRAARPSKRPQPSTAGVAPPHYPFKRIKVASTPSAPKRRAGVSTSDAQKPLRRKSMGPRRAFRRHNDAANSATTSSALPHPVAAASVAGTSTGPAPRPPDRLPSRFSSADASWPGPTSPFLFHASPPGPGSPLAPSSDLAPSSPTSARSVFEDPFPSSPVPSLSELGPPSSPAPTAHGPTELPASFHARAYPSLLLPNSLVDLANAPGAQERAEDEEPAPCYRFADFSMDDLKYSKPAVMPERPPVPQWTMPDPSTSSARPEHGAARRARYYAKQQLELQQPIADDDGGQSGPEIAIEKLNRTRPGWRGAVPHQLLRQLRRVWATPQLKELLQHITFLPYKGVNTAVSDTHGRMVLYRTTPISQHSAGMEAVVEDFASESYQFARMCPIKTGDRRHNKRGEHYACVAGHHRQYAQIPYETRFQREYAEQIDWYFRPQGPAARVTWADYLTRVIEARFPAIAQRMRNNHDWHKEKHGITPKFGLFWNYCVNTPSVEGGVRRVFCRPHVDAMNCAVLLCAVFTFWSKGAEWLGEEEWSWLVVWELGIAIQLPRGSFLLYPSALFFHFNVRIVKCPKGQHPTEQNSSELPKEDGQWIGGRGSSVWFTQSTMHSQTSERDESTGGMASYEEVARACFPILPGEGSEDELKPSKPGDESDDDISEQGFMSDGFSPMLLLPTASSPGPLNPRRFERACMGTPTSRHTDSADVAPHELVQRVRAIHGLGTGQSGDFT</sequence>
<dbReference type="eggNOG" id="ENOG502SN7X">
    <property type="taxonomic scope" value="Eukaryota"/>
</dbReference>
<dbReference type="InParanoid" id="J0CTW9"/>
<feature type="region of interest" description="Disordered" evidence="1">
    <location>
        <begin position="288"/>
        <end position="385"/>
    </location>
</feature>
<dbReference type="Gene3D" id="3.60.130.30">
    <property type="match status" value="1"/>
</dbReference>
<evidence type="ECO:0000313" key="2">
    <source>
        <dbReference type="EMBL" id="EJD33776.1"/>
    </source>
</evidence>
<accession>J0CTW9</accession>
<dbReference type="Proteomes" id="UP000006514">
    <property type="component" value="Unassembled WGS sequence"/>
</dbReference>
<dbReference type="AlphaFoldDB" id="J0CTW9"/>
<feature type="compositionally biased region" description="Basic residues" evidence="1">
    <location>
        <begin position="252"/>
        <end position="264"/>
    </location>
</feature>